<feature type="region of interest" description="Disordered" evidence="1">
    <location>
        <begin position="75"/>
        <end position="109"/>
    </location>
</feature>
<feature type="region of interest" description="Disordered" evidence="1">
    <location>
        <begin position="124"/>
        <end position="147"/>
    </location>
</feature>
<accession>A0A099NV12</accession>
<reference evidence="5" key="1">
    <citation type="journal article" date="2014" name="Microb. Cell Fact.">
        <title>Exploiting Issatchenkia orientalis SD108 for succinic acid production.</title>
        <authorList>
            <person name="Xiao H."/>
            <person name="Shao Z."/>
            <person name="Jiang Y."/>
            <person name="Dole S."/>
            <person name="Zhao H."/>
        </authorList>
    </citation>
    <scope>NUCLEOTIDE SEQUENCE [LARGE SCALE GENOMIC DNA]</scope>
    <source>
        <strain evidence="5">SD108</strain>
    </source>
</reference>
<dbReference type="Proteomes" id="UP000195871">
    <property type="component" value="Unassembled WGS sequence"/>
</dbReference>
<keyword evidence="2" id="KW-0472">Membrane</keyword>
<evidence type="ECO:0000256" key="1">
    <source>
        <dbReference type="SAM" id="MobiDB-lite"/>
    </source>
</evidence>
<evidence type="ECO:0000313" key="5">
    <source>
        <dbReference type="Proteomes" id="UP000029867"/>
    </source>
</evidence>
<gene>
    <name evidence="4" type="ORF">CAS74_004387</name>
    <name evidence="3" type="ORF">JL09_g4452</name>
</gene>
<dbReference type="EMBL" id="JQFK01000074">
    <property type="protein sequence ID" value="KGK36400.1"/>
    <property type="molecule type" value="Genomic_DNA"/>
</dbReference>
<dbReference type="VEuPathDB" id="FungiDB:C5L36_0A10050"/>
<dbReference type="AlphaFoldDB" id="A0A099NV12"/>
<dbReference type="EMBL" id="NHMM01000007">
    <property type="protein sequence ID" value="OUT20721.1"/>
    <property type="molecule type" value="Genomic_DNA"/>
</dbReference>
<keyword evidence="2" id="KW-1133">Transmembrane helix</keyword>
<proteinExistence type="predicted"/>
<feature type="compositionally biased region" description="Basic and acidic residues" evidence="1">
    <location>
        <begin position="84"/>
        <end position="101"/>
    </location>
</feature>
<protein>
    <submittedName>
        <fullName evidence="3">Uncharacterized protein</fullName>
    </submittedName>
</protein>
<dbReference type="Proteomes" id="UP000029867">
    <property type="component" value="Unassembled WGS sequence"/>
</dbReference>
<dbReference type="HOGENOM" id="CLU_1428188_0_0_1"/>
<sequence length="190" mass="21968">MVKLVPRSKQSSYFVLLAIAILGLVYCIYRSQSGYSGNQLEVSLKHQRFGVVTEDGIIQADLVEELDEENNYLKQRARGAKKTSSKEQLKSKVMESRLQRQRERKKARLAKKVDSKNLVGIRNIQHGRASTLEEGRKKERETQVQDQRVDDYIKDGEPFDRLSGMTSRARKLFLRKVAQRKQQLDKETKA</sequence>
<feature type="compositionally biased region" description="Basic and acidic residues" evidence="1">
    <location>
        <begin position="131"/>
        <end position="147"/>
    </location>
</feature>
<evidence type="ECO:0000313" key="6">
    <source>
        <dbReference type="Proteomes" id="UP000195871"/>
    </source>
</evidence>
<reference evidence="3" key="2">
    <citation type="submission" date="2014-08" db="EMBL/GenBank/DDBJ databases">
        <title>Exploiting Issatchenkia orientalis SD108 for Succinic Acid Production.</title>
        <authorList>
            <person name="Xiao H."/>
            <person name="Shao Z."/>
            <person name="Jiang Y."/>
            <person name="Dole S."/>
            <person name="Zhao H."/>
        </authorList>
    </citation>
    <scope>NUCLEOTIDE SEQUENCE [LARGE SCALE GENOMIC DNA]</scope>
    <source>
        <strain evidence="3">SD108</strain>
    </source>
</reference>
<feature type="transmembrane region" description="Helical" evidence="2">
    <location>
        <begin position="12"/>
        <end position="29"/>
    </location>
</feature>
<evidence type="ECO:0000256" key="2">
    <source>
        <dbReference type="SAM" id="Phobius"/>
    </source>
</evidence>
<evidence type="ECO:0000313" key="4">
    <source>
        <dbReference type="EMBL" id="OUT20721.1"/>
    </source>
</evidence>
<evidence type="ECO:0000313" key="3">
    <source>
        <dbReference type="EMBL" id="KGK36400.1"/>
    </source>
</evidence>
<comment type="caution">
    <text evidence="3">The sequence shown here is derived from an EMBL/GenBank/DDBJ whole genome shotgun (WGS) entry which is preliminary data.</text>
</comment>
<name>A0A099NV12_PICKU</name>
<organism evidence="3 5">
    <name type="scientific">Pichia kudriavzevii</name>
    <name type="common">Yeast</name>
    <name type="synonym">Issatchenkia orientalis</name>
    <dbReference type="NCBI Taxonomy" id="4909"/>
    <lineage>
        <taxon>Eukaryota</taxon>
        <taxon>Fungi</taxon>
        <taxon>Dikarya</taxon>
        <taxon>Ascomycota</taxon>
        <taxon>Saccharomycotina</taxon>
        <taxon>Pichiomycetes</taxon>
        <taxon>Pichiales</taxon>
        <taxon>Pichiaceae</taxon>
        <taxon>Pichia</taxon>
    </lineage>
</organism>
<reference evidence="4 6" key="3">
    <citation type="submission" date="2017-05" db="EMBL/GenBank/DDBJ databases">
        <title>The Genome Sequence of Candida krusei Ckrusei653.</title>
        <authorList>
            <person name="Cuomo C."/>
            <person name="Forche A."/>
            <person name="Young S."/>
            <person name="Abouelleil A."/>
            <person name="Cao P."/>
            <person name="Chapman S."/>
            <person name="Cusick C."/>
            <person name="Shea T."/>
            <person name="Nusbaum C."/>
            <person name="Birren B."/>
        </authorList>
    </citation>
    <scope>NUCLEOTIDE SEQUENCE [LARGE SCALE GENOMIC DNA]</scope>
    <source>
        <strain evidence="4 6">Ckrusei653</strain>
    </source>
</reference>
<keyword evidence="2" id="KW-0812">Transmembrane</keyword>